<keyword evidence="5 7" id="KW-0238">DNA-binding</keyword>
<keyword evidence="2 7" id="KW-0963">Cytoplasm</keyword>
<accession>A0A484HQV8</accession>
<dbReference type="Gene3D" id="3.40.1550.20">
    <property type="entry name" value="Transcriptional regulator MraZ domain"/>
    <property type="match status" value="1"/>
</dbReference>
<comment type="subcellular location">
    <subcellularLocation>
        <location evidence="7">Cytoplasm</location>
        <location evidence="7">Nucleoid</location>
    </subcellularLocation>
</comment>
<dbReference type="GO" id="GO:0009295">
    <property type="term" value="C:nucleoid"/>
    <property type="evidence" value="ECO:0007669"/>
    <property type="project" value="UniProtKB-SubCell"/>
</dbReference>
<protein>
    <recommendedName>
        <fullName evidence="1 7">Transcriptional regulator MraZ</fullName>
    </recommendedName>
</protein>
<evidence type="ECO:0000313" key="9">
    <source>
        <dbReference type="EMBL" id="VEN75277.1"/>
    </source>
</evidence>
<dbReference type="InterPro" id="IPR035644">
    <property type="entry name" value="MraZ_C"/>
</dbReference>
<dbReference type="HAMAP" id="MF_01008">
    <property type="entry name" value="MraZ"/>
    <property type="match status" value="1"/>
</dbReference>
<dbReference type="InterPro" id="IPR020603">
    <property type="entry name" value="MraZ_dom"/>
</dbReference>
<dbReference type="Pfam" id="PF02381">
    <property type="entry name" value="MraZ"/>
    <property type="match status" value="2"/>
</dbReference>
<dbReference type="PROSITE" id="PS51740">
    <property type="entry name" value="SPOVT_ABRB"/>
    <property type="match status" value="2"/>
</dbReference>
<comment type="subunit">
    <text evidence="7">Forms oligomers.</text>
</comment>
<evidence type="ECO:0000259" key="8">
    <source>
        <dbReference type="PROSITE" id="PS51740"/>
    </source>
</evidence>
<dbReference type="PANTHER" id="PTHR34701">
    <property type="entry name" value="TRANSCRIPTIONAL REGULATOR MRAZ"/>
    <property type="match status" value="1"/>
</dbReference>
<dbReference type="InterPro" id="IPR007159">
    <property type="entry name" value="SpoVT-AbrB_dom"/>
</dbReference>
<keyword evidence="3" id="KW-0677">Repeat</keyword>
<comment type="similarity">
    <text evidence="7">Belongs to the MraZ family.</text>
</comment>
<dbReference type="InterPro" id="IPR037914">
    <property type="entry name" value="SpoVT-AbrB_sf"/>
</dbReference>
<proteinExistence type="inferred from homology"/>
<organism evidence="9">
    <name type="scientific">uncultured Desulfobacteraceae bacterium</name>
    <dbReference type="NCBI Taxonomy" id="218296"/>
    <lineage>
        <taxon>Bacteria</taxon>
        <taxon>Pseudomonadati</taxon>
        <taxon>Thermodesulfobacteriota</taxon>
        <taxon>Desulfobacteria</taxon>
        <taxon>Desulfobacterales</taxon>
        <taxon>Desulfobacteraceae</taxon>
        <taxon>environmental samples</taxon>
    </lineage>
</organism>
<evidence type="ECO:0000256" key="3">
    <source>
        <dbReference type="ARBA" id="ARBA00022737"/>
    </source>
</evidence>
<dbReference type="EMBL" id="CAACVI010000050">
    <property type="protein sequence ID" value="VEN75277.1"/>
    <property type="molecule type" value="Genomic_DNA"/>
</dbReference>
<evidence type="ECO:0000256" key="7">
    <source>
        <dbReference type="HAMAP-Rule" id="MF_01008"/>
    </source>
</evidence>
<gene>
    <name evidence="7 9" type="primary">mraZ</name>
    <name evidence="9" type="ORF">EPICR_70119</name>
</gene>
<keyword evidence="4 7" id="KW-0805">Transcription regulation</keyword>
<evidence type="ECO:0000256" key="4">
    <source>
        <dbReference type="ARBA" id="ARBA00023015"/>
    </source>
</evidence>
<dbReference type="AlphaFoldDB" id="A0A484HQV8"/>
<dbReference type="GO" id="GO:0000976">
    <property type="term" value="F:transcription cis-regulatory region binding"/>
    <property type="evidence" value="ECO:0007669"/>
    <property type="project" value="TreeGrafter"/>
</dbReference>
<feature type="domain" description="SpoVT-AbrB" evidence="8">
    <location>
        <begin position="5"/>
        <end position="50"/>
    </location>
</feature>
<dbReference type="GO" id="GO:0003700">
    <property type="term" value="F:DNA-binding transcription factor activity"/>
    <property type="evidence" value="ECO:0007669"/>
    <property type="project" value="UniProtKB-UniRule"/>
</dbReference>
<reference evidence="9" key="1">
    <citation type="submission" date="2019-01" db="EMBL/GenBank/DDBJ databases">
        <authorList>
            <consortium name="Genoscope - CEA"/>
            <person name="William W."/>
        </authorList>
    </citation>
    <scope>NUCLEOTIDE SEQUENCE</scope>
    <source>
        <strain evidence="9">CR-1</strain>
    </source>
</reference>
<sequence length="148" mass="16974">MFRGTSYNTLDPKGRFIMPSRFRGLMESGKNDALMITRLDGALFAYTLDEWSAVESRILQEPTTSAALRRFRRIFIGGAAQCAKDKQGRVLIPVPMREYAHLKKDIVIVGQINHFEIWSKKRYEAEEKKLDEDMGREDVGDEIAKFGL</sequence>
<evidence type="ECO:0000256" key="2">
    <source>
        <dbReference type="ARBA" id="ARBA00022490"/>
    </source>
</evidence>
<dbReference type="InterPro" id="IPR003444">
    <property type="entry name" value="MraZ"/>
</dbReference>
<evidence type="ECO:0000256" key="6">
    <source>
        <dbReference type="ARBA" id="ARBA00023163"/>
    </source>
</evidence>
<dbReference type="GO" id="GO:2000143">
    <property type="term" value="P:negative regulation of DNA-templated transcription initiation"/>
    <property type="evidence" value="ECO:0007669"/>
    <property type="project" value="TreeGrafter"/>
</dbReference>
<dbReference type="InterPro" id="IPR035642">
    <property type="entry name" value="MraZ_N"/>
</dbReference>
<dbReference type="NCBIfam" id="TIGR00242">
    <property type="entry name" value="division/cell wall cluster transcriptional repressor MraZ"/>
    <property type="match status" value="1"/>
</dbReference>
<dbReference type="InterPro" id="IPR038619">
    <property type="entry name" value="MraZ_sf"/>
</dbReference>
<evidence type="ECO:0000256" key="5">
    <source>
        <dbReference type="ARBA" id="ARBA00023125"/>
    </source>
</evidence>
<dbReference type="CDD" id="cd16321">
    <property type="entry name" value="MraZ_C"/>
    <property type="match status" value="1"/>
</dbReference>
<dbReference type="PANTHER" id="PTHR34701:SF1">
    <property type="entry name" value="TRANSCRIPTIONAL REGULATOR MRAZ"/>
    <property type="match status" value="1"/>
</dbReference>
<name>A0A484HQV8_9BACT</name>
<evidence type="ECO:0000256" key="1">
    <source>
        <dbReference type="ARBA" id="ARBA00013860"/>
    </source>
</evidence>
<keyword evidence="6 7" id="KW-0804">Transcription</keyword>
<feature type="domain" description="SpoVT-AbrB" evidence="8">
    <location>
        <begin position="79"/>
        <end position="122"/>
    </location>
</feature>
<dbReference type="SUPFAM" id="SSF89447">
    <property type="entry name" value="AbrB/MazE/MraZ-like"/>
    <property type="match status" value="1"/>
</dbReference>
<dbReference type="CDD" id="cd16320">
    <property type="entry name" value="MraZ_N"/>
    <property type="match status" value="1"/>
</dbReference>
<dbReference type="GO" id="GO:0005737">
    <property type="term" value="C:cytoplasm"/>
    <property type="evidence" value="ECO:0007669"/>
    <property type="project" value="UniProtKB-UniRule"/>
</dbReference>